<reference evidence="2 3" key="1">
    <citation type="journal article" date="2023" name="Sci. Data">
        <title>Genome assembly of the Korean intertidal mud-creeper Batillaria attramentaria.</title>
        <authorList>
            <person name="Patra A.K."/>
            <person name="Ho P.T."/>
            <person name="Jun S."/>
            <person name="Lee S.J."/>
            <person name="Kim Y."/>
            <person name="Won Y.J."/>
        </authorList>
    </citation>
    <scope>NUCLEOTIDE SEQUENCE [LARGE SCALE GENOMIC DNA]</scope>
    <source>
        <strain evidence="2">Wonlab-2016</strain>
    </source>
</reference>
<dbReference type="EMBL" id="JACVVK020000118">
    <property type="protein sequence ID" value="KAK7491168.1"/>
    <property type="molecule type" value="Genomic_DNA"/>
</dbReference>
<sequence>MAMFSHYDYTTTLPFEGWRARRLQKDERKQRQEIADSVANGSHWNELIDIAEQGLSDNPCDVILKRRYKNPQRLIEKIVSDLEWYRIPHEDFSYTHDRWQGTVEDFTSLDLVKFAHHGVLEERHRMVFMREALNRDAESWRIVEDLASLGLYESQRRQIFYRAVLAKRWTTAMLMFDQGLDNLPPEVLVEMTKNAESDSMLHAMLLERGLQNSYFISNICVAFSAEKEEKERDIGKSFSEKPLQGNSADKCSTRDMRTPGKTLSKRTFLSLRLGKVPKPLRYFTVGASVLRARRNERKENAFTAAEKIQSAGSDSDSDVPVSLENRDESGRKAAKVIRSDEKSQDGVSAKKTQKKKNHKEDSERKARVETAISEGAKCGDWLLVMTVYEGRLGEDVKLLVLDEAVRQNMWHVVTTLIRHDPEAHVYRPRFKQLIPVALERRQWSVLEAMVVRGVSPDDVDTVYREALTHRRWSLLAALVKMGLSDVMTHAAIHQALKCNEWTFIVEYLKSNLSSHDELCAVVEQAVEQGSWPLVAAILTPDIPDCLMSKALVKSTKSGNDLVAETCIKIASGCRSSPKEGSARAAGKYSDVIHAADEDGSTVVQLAAR</sequence>
<name>A0ABD0KV63_9CAEN</name>
<dbReference type="Proteomes" id="UP001519460">
    <property type="component" value="Unassembled WGS sequence"/>
</dbReference>
<organism evidence="2 3">
    <name type="scientific">Batillaria attramentaria</name>
    <dbReference type="NCBI Taxonomy" id="370345"/>
    <lineage>
        <taxon>Eukaryota</taxon>
        <taxon>Metazoa</taxon>
        <taxon>Spiralia</taxon>
        <taxon>Lophotrochozoa</taxon>
        <taxon>Mollusca</taxon>
        <taxon>Gastropoda</taxon>
        <taxon>Caenogastropoda</taxon>
        <taxon>Sorbeoconcha</taxon>
        <taxon>Cerithioidea</taxon>
        <taxon>Batillariidae</taxon>
        <taxon>Batillaria</taxon>
    </lineage>
</organism>
<comment type="caution">
    <text evidence="2">The sequence shown here is derived from an EMBL/GenBank/DDBJ whole genome shotgun (WGS) entry which is preliminary data.</text>
</comment>
<evidence type="ECO:0000313" key="2">
    <source>
        <dbReference type="EMBL" id="KAK7491168.1"/>
    </source>
</evidence>
<accession>A0ABD0KV63</accession>
<feature type="region of interest" description="Disordered" evidence="1">
    <location>
        <begin position="304"/>
        <end position="368"/>
    </location>
</feature>
<gene>
    <name evidence="2" type="ORF">BaRGS_00017605</name>
</gene>
<feature type="region of interest" description="Disordered" evidence="1">
    <location>
        <begin position="233"/>
        <end position="259"/>
    </location>
</feature>
<feature type="compositionally biased region" description="Basic and acidic residues" evidence="1">
    <location>
        <begin position="324"/>
        <end position="344"/>
    </location>
</feature>
<keyword evidence="3" id="KW-1185">Reference proteome</keyword>
<dbReference type="AlphaFoldDB" id="A0ABD0KV63"/>
<protein>
    <submittedName>
        <fullName evidence="2">Uncharacterized protein</fullName>
    </submittedName>
</protein>
<evidence type="ECO:0000313" key="3">
    <source>
        <dbReference type="Proteomes" id="UP001519460"/>
    </source>
</evidence>
<evidence type="ECO:0000256" key="1">
    <source>
        <dbReference type="SAM" id="MobiDB-lite"/>
    </source>
</evidence>
<feature type="compositionally biased region" description="Basic and acidic residues" evidence="1">
    <location>
        <begin position="358"/>
        <end position="368"/>
    </location>
</feature>
<proteinExistence type="predicted"/>